<sequence>MDNIESEPCKIHVTMEALPKAWRQPHDDRRSRGGGAGRQPARGGALCQPTFEQPVD</sequence>
<comment type="caution">
    <text evidence="2">The sequence shown here is derived from an EMBL/GenBank/DDBJ whole genome shotgun (WGS) entry which is preliminary data.</text>
</comment>
<name>A0A1R3IF19_COCAP</name>
<dbReference type="AlphaFoldDB" id="A0A1R3IF19"/>
<evidence type="ECO:0000313" key="3">
    <source>
        <dbReference type="Proteomes" id="UP000188268"/>
    </source>
</evidence>
<organism evidence="2 3">
    <name type="scientific">Corchorus capsularis</name>
    <name type="common">Jute</name>
    <dbReference type="NCBI Taxonomy" id="210143"/>
    <lineage>
        <taxon>Eukaryota</taxon>
        <taxon>Viridiplantae</taxon>
        <taxon>Streptophyta</taxon>
        <taxon>Embryophyta</taxon>
        <taxon>Tracheophyta</taxon>
        <taxon>Spermatophyta</taxon>
        <taxon>Magnoliopsida</taxon>
        <taxon>eudicotyledons</taxon>
        <taxon>Gunneridae</taxon>
        <taxon>Pentapetalae</taxon>
        <taxon>rosids</taxon>
        <taxon>malvids</taxon>
        <taxon>Malvales</taxon>
        <taxon>Malvaceae</taxon>
        <taxon>Grewioideae</taxon>
        <taxon>Apeibeae</taxon>
        <taxon>Corchorus</taxon>
    </lineage>
</organism>
<dbReference type="EMBL" id="AWWV01010208">
    <property type="protein sequence ID" value="OMO81196.1"/>
    <property type="molecule type" value="Genomic_DNA"/>
</dbReference>
<dbReference type="Proteomes" id="UP000188268">
    <property type="component" value="Unassembled WGS sequence"/>
</dbReference>
<protein>
    <submittedName>
        <fullName evidence="2">Uncharacterized protein</fullName>
    </submittedName>
</protein>
<feature type="region of interest" description="Disordered" evidence="1">
    <location>
        <begin position="15"/>
        <end position="56"/>
    </location>
</feature>
<keyword evidence="3" id="KW-1185">Reference proteome</keyword>
<evidence type="ECO:0000313" key="2">
    <source>
        <dbReference type="EMBL" id="OMO81196.1"/>
    </source>
</evidence>
<accession>A0A1R3IF19</accession>
<reference evidence="2 3" key="1">
    <citation type="submission" date="2013-09" db="EMBL/GenBank/DDBJ databases">
        <title>Corchorus capsularis genome sequencing.</title>
        <authorList>
            <person name="Alam M."/>
            <person name="Haque M.S."/>
            <person name="Islam M.S."/>
            <person name="Emdad E.M."/>
            <person name="Islam M.M."/>
            <person name="Ahmed B."/>
            <person name="Halim A."/>
            <person name="Hossen Q.M.M."/>
            <person name="Hossain M.Z."/>
            <person name="Ahmed R."/>
            <person name="Khan M.M."/>
            <person name="Islam R."/>
            <person name="Rashid M.M."/>
            <person name="Khan S.A."/>
            <person name="Rahman M.S."/>
            <person name="Alam M."/>
        </authorList>
    </citation>
    <scope>NUCLEOTIDE SEQUENCE [LARGE SCALE GENOMIC DNA]</scope>
    <source>
        <strain evidence="3">cv. CVL-1</strain>
        <tissue evidence="2">Whole seedling</tissue>
    </source>
</reference>
<proteinExistence type="predicted"/>
<dbReference type="Gramene" id="OMO81196">
    <property type="protein sequence ID" value="OMO81196"/>
    <property type="gene ID" value="CCACVL1_12556"/>
</dbReference>
<gene>
    <name evidence="2" type="ORF">CCACVL1_12556</name>
</gene>
<evidence type="ECO:0000256" key="1">
    <source>
        <dbReference type="SAM" id="MobiDB-lite"/>
    </source>
</evidence>